<dbReference type="InterPro" id="IPR032675">
    <property type="entry name" value="LRR_dom_sf"/>
</dbReference>
<name>A0AAV4VNP1_CAEEX</name>
<evidence type="ECO:0000313" key="2">
    <source>
        <dbReference type="Proteomes" id="UP001054945"/>
    </source>
</evidence>
<dbReference type="Proteomes" id="UP001054945">
    <property type="component" value="Unassembled WGS sequence"/>
</dbReference>
<sequence length="192" mass="21771">MNIAFSCSHIRFRAILGNLTNLKTLDVSYQCLSDDILGILCGNKNSELENITVTCDSSESVRHRIQTDSWALFRRKYPHLKVSFTVVEITTEEQFRNCIPSATELCCIKYRCGLSLQSENNLRTQAVLILHYLNRTFSYFLCEIRLEFDSALEDRTCETSFPPANQKPELAENVSNWLKICKGHPAPGGNAA</sequence>
<evidence type="ECO:0000313" key="1">
    <source>
        <dbReference type="EMBL" id="GIY71942.1"/>
    </source>
</evidence>
<organism evidence="1 2">
    <name type="scientific">Caerostris extrusa</name>
    <name type="common">Bark spider</name>
    <name type="synonym">Caerostris bankana</name>
    <dbReference type="NCBI Taxonomy" id="172846"/>
    <lineage>
        <taxon>Eukaryota</taxon>
        <taxon>Metazoa</taxon>
        <taxon>Ecdysozoa</taxon>
        <taxon>Arthropoda</taxon>
        <taxon>Chelicerata</taxon>
        <taxon>Arachnida</taxon>
        <taxon>Araneae</taxon>
        <taxon>Araneomorphae</taxon>
        <taxon>Entelegynae</taxon>
        <taxon>Araneoidea</taxon>
        <taxon>Araneidae</taxon>
        <taxon>Caerostris</taxon>
    </lineage>
</organism>
<keyword evidence="2" id="KW-1185">Reference proteome</keyword>
<dbReference type="EMBL" id="BPLR01014873">
    <property type="protein sequence ID" value="GIY71942.1"/>
    <property type="molecule type" value="Genomic_DNA"/>
</dbReference>
<dbReference type="Gene3D" id="3.80.10.10">
    <property type="entry name" value="Ribonuclease Inhibitor"/>
    <property type="match status" value="1"/>
</dbReference>
<dbReference type="AlphaFoldDB" id="A0AAV4VNP1"/>
<reference evidence="1 2" key="1">
    <citation type="submission" date="2021-06" db="EMBL/GenBank/DDBJ databases">
        <title>Caerostris extrusa draft genome.</title>
        <authorList>
            <person name="Kono N."/>
            <person name="Arakawa K."/>
        </authorList>
    </citation>
    <scope>NUCLEOTIDE SEQUENCE [LARGE SCALE GENOMIC DNA]</scope>
</reference>
<comment type="caution">
    <text evidence="1">The sequence shown here is derived from an EMBL/GenBank/DDBJ whole genome shotgun (WGS) entry which is preliminary data.</text>
</comment>
<accession>A0AAV4VNP1</accession>
<proteinExistence type="predicted"/>
<protein>
    <submittedName>
        <fullName evidence="1">Uncharacterized protein</fullName>
    </submittedName>
</protein>
<gene>
    <name evidence="1" type="primary">AVEN_19441_1</name>
    <name evidence="1" type="ORF">CEXT_410441</name>
</gene>